<keyword evidence="1" id="KW-0472">Membrane</keyword>
<accession>A0ABQ4LX50</accession>
<evidence type="ECO:0000313" key="5">
    <source>
        <dbReference type="Proteomes" id="UP000680638"/>
    </source>
</evidence>
<feature type="transmembrane region" description="Helical" evidence="1">
    <location>
        <begin position="81"/>
        <end position="106"/>
    </location>
</feature>
<evidence type="ECO:0000256" key="1">
    <source>
        <dbReference type="SAM" id="Phobius"/>
    </source>
</evidence>
<keyword evidence="5" id="KW-1185">Reference proteome</keyword>
<keyword evidence="1" id="KW-0812">Transmembrane</keyword>
<organism evidence="4 5">
    <name type="scientific">Paenibacillus cookii</name>
    <dbReference type="NCBI Taxonomy" id="157839"/>
    <lineage>
        <taxon>Bacteria</taxon>
        <taxon>Bacillati</taxon>
        <taxon>Bacillota</taxon>
        <taxon>Bacilli</taxon>
        <taxon>Bacillales</taxon>
        <taxon>Paenibacillaceae</taxon>
        <taxon>Paenibacillus</taxon>
    </lineage>
</organism>
<evidence type="ECO:0000259" key="2">
    <source>
        <dbReference type="Pfam" id="PF13791"/>
    </source>
</evidence>
<dbReference type="Pfam" id="PF13800">
    <property type="entry name" value="Sigma_reg_N"/>
    <property type="match status" value="1"/>
</dbReference>
<dbReference type="Proteomes" id="UP000680638">
    <property type="component" value="Unassembled WGS sequence"/>
</dbReference>
<evidence type="ECO:0008006" key="6">
    <source>
        <dbReference type="Google" id="ProtNLM"/>
    </source>
</evidence>
<dbReference type="InterPro" id="IPR029101">
    <property type="entry name" value="Sigma_reg_N"/>
</dbReference>
<comment type="caution">
    <text evidence="4">The sequence shown here is derived from an EMBL/GenBank/DDBJ whole genome shotgun (WGS) entry which is preliminary data.</text>
</comment>
<reference evidence="4 5" key="1">
    <citation type="submission" date="2021-03" db="EMBL/GenBank/DDBJ databases">
        <title>Antimicrobial resistance genes in bacteria isolated from Japanese honey, and their potential for conferring macrolide and lincosamide resistance in the American foulbrood pathogen Paenibacillus larvae.</title>
        <authorList>
            <person name="Okamoto M."/>
            <person name="Kumagai M."/>
            <person name="Kanamori H."/>
            <person name="Takamatsu D."/>
        </authorList>
    </citation>
    <scope>NUCLEOTIDE SEQUENCE [LARGE SCALE GENOMIC DNA]</scope>
    <source>
        <strain evidence="4 5">J21TS3</strain>
    </source>
</reference>
<protein>
    <recommendedName>
        <fullName evidence="6">Anti-sigma factor</fullName>
    </recommendedName>
</protein>
<sequence length="393" mass="44606">MSDDFKQKLRDYKDGKLSGEEREELERELEKMEVYQSYLDEMMDLEEHAANTNPRPISDAEKKRHKREARLLRKGKWKARIGTAFTLIGFFIGFSILCSIGTSIFYEAGDPSFREINRDVVKSAFAVGYPNVTIQPNSNAGTYFNMKISGKMSKRIGDEQREVGDFSATYSFQWLRLYDFSWSDSSVAYKGFFLFPGNQGGDSGPEWTRLEKLPEGTVAEAYVSYKKLYSTDEFLKRFEGKHYDPLWFAVDNGDPDIKRFDGLVINPIGFPAMPVWHRGDGKVTEGPKQKVGPFVTMSSSSTSYPPIDPYGSGALREANFIKTLRVLYQHQRAAGSLVPSVDFKATLDYIEKNGVKIYGAVITGPTKDILKLKEDPEVSAIRIGEVALWNWRE</sequence>
<keyword evidence="1" id="KW-1133">Transmembrane helix</keyword>
<dbReference type="Pfam" id="PF13791">
    <property type="entry name" value="Sigma_reg_C"/>
    <property type="match status" value="1"/>
</dbReference>
<dbReference type="RefSeq" id="WP_212950197.1">
    <property type="nucleotide sequence ID" value="NZ_BORW01000012.1"/>
</dbReference>
<dbReference type="InterPro" id="IPR025672">
    <property type="entry name" value="Sigma_reg_C_dom"/>
</dbReference>
<name>A0ABQ4LX50_9BACL</name>
<feature type="domain" description="Sigma factor regulator C-terminal" evidence="2">
    <location>
        <begin position="210"/>
        <end position="385"/>
    </location>
</feature>
<gene>
    <name evidence="4" type="ORF">J21TS3_26750</name>
</gene>
<feature type="domain" description="Sigma factor regulator N-terminal" evidence="3">
    <location>
        <begin position="71"/>
        <end position="160"/>
    </location>
</feature>
<dbReference type="EMBL" id="BORW01000012">
    <property type="protein sequence ID" value="GIO67854.1"/>
    <property type="molecule type" value="Genomic_DNA"/>
</dbReference>
<evidence type="ECO:0000313" key="4">
    <source>
        <dbReference type="EMBL" id="GIO67854.1"/>
    </source>
</evidence>
<proteinExistence type="predicted"/>
<evidence type="ECO:0000259" key="3">
    <source>
        <dbReference type="Pfam" id="PF13800"/>
    </source>
</evidence>